<dbReference type="Proteomes" id="UP000292085">
    <property type="component" value="Unassembled WGS sequence"/>
</dbReference>
<keyword evidence="6 8" id="KW-1133">Transmembrane helix</keyword>
<feature type="transmembrane region" description="Helical" evidence="8">
    <location>
        <begin position="124"/>
        <end position="140"/>
    </location>
</feature>
<organism evidence="9 10">
    <name type="scientific">Sphingomonas populi</name>
    <dbReference type="NCBI Taxonomy" id="2484750"/>
    <lineage>
        <taxon>Bacteria</taxon>
        <taxon>Pseudomonadati</taxon>
        <taxon>Pseudomonadota</taxon>
        <taxon>Alphaproteobacteria</taxon>
        <taxon>Sphingomonadales</taxon>
        <taxon>Sphingomonadaceae</taxon>
        <taxon>Sphingomonas</taxon>
    </lineage>
</organism>
<evidence type="ECO:0000256" key="1">
    <source>
        <dbReference type="ARBA" id="ARBA00004651"/>
    </source>
</evidence>
<proteinExistence type="predicted"/>
<keyword evidence="4 8" id="KW-0812">Transmembrane</keyword>
<comment type="subcellular location">
    <subcellularLocation>
        <location evidence="1">Cell membrane</location>
        <topology evidence="1">Multi-pass membrane protein</topology>
    </subcellularLocation>
</comment>
<evidence type="ECO:0000313" key="9">
    <source>
        <dbReference type="EMBL" id="RZF63018.1"/>
    </source>
</evidence>
<evidence type="ECO:0000256" key="4">
    <source>
        <dbReference type="ARBA" id="ARBA00022692"/>
    </source>
</evidence>
<dbReference type="AlphaFoldDB" id="A0A4V2DCX6"/>
<evidence type="ECO:0008006" key="11">
    <source>
        <dbReference type="Google" id="ProtNLM"/>
    </source>
</evidence>
<evidence type="ECO:0000256" key="3">
    <source>
        <dbReference type="ARBA" id="ARBA00022670"/>
    </source>
</evidence>
<dbReference type="GO" id="GO:0006508">
    <property type="term" value="P:proteolysis"/>
    <property type="evidence" value="ECO:0007669"/>
    <property type="project" value="UniProtKB-KW"/>
</dbReference>
<dbReference type="OrthoDB" id="7548274at2"/>
<dbReference type="InterPro" id="IPR019127">
    <property type="entry name" value="Exosortase"/>
</dbReference>
<dbReference type="GO" id="GO:0005886">
    <property type="term" value="C:plasma membrane"/>
    <property type="evidence" value="ECO:0007669"/>
    <property type="project" value="UniProtKB-SubCell"/>
</dbReference>
<evidence type="ECO:0000256" key="7">
    <source>
        <dbReference type="ARBA" id="ARBA00023136"/>
    </source>
</evidence>
<keyword evidence="7 8" id="KW-0472">Membrane</keyword>
<dbReference type="GO" id="GO:0008233">
    <property type="term" value="F:peptidase activity"/>
    <property type="evidence" value="ECO:0007669"/>
    <property type="project" value="UniProtKB-KW"/>
</dbReference>
<dbReference type="Pfam" id="PF09721">
    <property type="entry name" value="Exosortase_EpsH"/>
    <property type="match status" value="1"/>
</dbReference>
<evidence type="ECO:0000256" key="8">
    <source>
        <dbReference type="SAM" id="Phobius"/>
    </source>
</evidence>
<keyword evidence="5" id="KW-0378">Hydrolase</keyword>
<gene>
    <name evidence="9" type="ORF">EWE75_18100</name>
</gene>
<feature type="transmembrane region" description="Helical" evidence="8">
    <location>
        <begin position="306"/>
        <end position="327"/>
    </location>
</feature>
<keyword evidence="10" id="KW-1185">Reference proteome</keyword>
<feature type="transmembrane region" description="Helical" evidence="8">
    <location>
        <begin position="176"/>
        <end position="196"/>
    </location>
</feature>
<sequence>MRDARRRDPRAPLVADARSVRRRRHRDRRRRDVAVMMPGATATLDSVCAQKDAVPPAVLGRSNVALGLILFGLIALYVPVLIEYGALLLWSEDDNHSGLLLALVLFGYWRDRRAFTWSSTQREQIAGAVAIFAALILYFVGRVTDSVQLQGVSLPIVMTSLALATGGTALARRWLLLAVLLIFIVPWFGPIADALLVPLRLALTHSAARLAAVLGFPVTTSGVFIYVGFVQLNVAGACVGLRAMVSMTAIGFLFLHFFPARSLGAGLLFVVLMPVIALAANFFRVFALILTAALFGVSGEAIVHDVAAYVEVGVVLTAFMVLGRALGPVEAQA</sequence>
<reference evidence="9 10" key="1">
    <citation type="submission" date="2019-02" db="EMBL/GenBank/DDBJ databases">
        <authorList>
            <person name="Li Y."/>
        </authorList>
    </citation>
    <scope>NUCLEOTIDE SEQUENCE [LARGE SCALE GENOMIC DNA]</scope>
    <source>
        <strain evidence="9 10">3-7</strain>
    </source>
</reference>
<comment type="caution">
    <text evidence="9">The sequence shown here is derived from an EMBL/GenBank/DDBJ whole genome shotgun (WGS) entry which is preliminary data.</text>
</comment>
<accession>A0A4V2DCX6</accession>
<feature type="transmembrane region" description="Helical" evidence="8">
    <location>
        <begin position="267"/>
        <end position="294"/>
    </location>
</feature>
<feature type="transmembrane region" description="Helical" evidence="8">
    <location>
        <begin position="208"/>
        <end position="228"/>
    </location>
</feature>
<protein>
    <recommendedName>
        <fullName evidence="11">Exosortase</fullName>
    </recommendedName>
</protein>
<evidence type="ECO:0000313" key="10">
    <source>
        <dbReference type="Proteomes" id="UP000292085"/>
    </source>
</evidence>
<dbReference type="InterPro" id="IPR026392">
    <property type="entry name" value="Exo/Archaeosortase_dom"/>
</dbReference>
<evidence type="ECO:0000256" key="5">
    <source>
        <dbReference type="ARBA" id="ARBA00022801"/>
    </source>
</evidence>
<name>A0A4V2DCX6_9SPHN</name>
<keyword evidence="2" id="KW-1003">Cell membrane</keyword>
<dbReference type="EMBL" id="SGIS01000033">
    <property type="protein sequence ID" value="RZF63018.1"/>
    <property type="molecule type" value="Genomic_DNA"/>
</dbReference>
<dbReference type="NCBIfam" id="TIGR04178">
    <property type="entry name" value="exo_archaeo"/>
    <property type="match status" value="1"/>
</dbReference>
<evidence type="ECO:0000256" key="2">
    <source>
        <dbReference type="ARBA" id="ARBA00022475"/>
    </source>
</evidence>
<keyword evidence="3" id="KW-0645">Protease</keyword>
<feature type="transmembrane region" description="Helical" evidence="8">
    <location>
        <begin position="234"/>
        <end position="255"/>
    </location>
</feature>
<feature type="transmembrane region" description="Helical" evidence="8">
    <location>
        <begin position="64"/>
        <end position="90"/>
    </location>
</feature>
<evidence type="ECO:0000256" key="6">
    <source>
        <dbReference type="ARBA" id="ARBA00022989"/>
    </source>
</evidence>